<sequence length="344" mass="36105">MHALRGAPSAPQRTSPQSRAPILTAPLRQPSASSAPRHRLSHASSSGSLQSRPMGRRAGGRAPPAAAGAPGPSDQCAVALRRRSLHSSVRGAAQGSVYPRVPMPTELNPCQGARTVPGCNGGVEGEGSAARGSPVKIRRWRLLFQSLGLAGLVLVPEGVGFGETHTPRGRPSVFYRWGLFLQPAASSDADRLCGWVLSTGFLCVSSIGLAEASVGCHGFTGRLEEVCWIGPYGAQCLPAGVESAAVRQALRRRRWGGLRRVRVPEDGVGFTVGGLSLPQALCLPAAGGPVRRARIAILEIHGIRDGSLDSGSPPQALLSAGTGRAIKEWKRRRADPWRVFQCGG</sequence>
<gene>
    <name evidence="2" type="ORF">NDU88_005870</name>
</gene>
<feature type="compositionally biased region" description="Low complexity" evidence="1">
    <location>
        <begin position="60"/>
        <end position="72"/>
    </location>
</feature>
<dbReference type="AlphaFoldDB" id="A0AAV7TCB7"/>
<feature type="non-terminal residue" evidence="2">
    <location>
        <position position="344"/>
    </location>
</feature>
<feature type="compositionally biased region" description="Low complexity" evidence="1">
    <location>
        <begin position="42"/>
        <end position="53"/>
    </location>
</feature>
<feature type="region of interest" description="Disordered" evidence="1">
    <location>
        <begin position="1"/>
        <end position="75"/>
    </location>
</feature>
<accession>A0AAV7TCB7</accession>
<comment type="caution">
    <text evidence="2">The sequence shown here is derived from an EMBL/GenBank/DDBJ whole genome shotgun (WGS) entry which is preliminary data.</text>
</comment>
<evidence type="ECO:0000313" key="3">
    <source>
        <dbReference type="Proteomes" id="UP001066276"/>
    </source>
</evidence>
<dbReference type="Proteomes" id="UP001066276">
    <property type="component" value="Chromosome 4_1"/>
</dbReference>
<dbReference type="EMBL" id="JANPWB010000007">
    <property type="protein sequence ID" value="KAJ1174046.1"/>
    <property type="molecule type" value="Genomic_DNA"/>
</dbReference>
<organism evidence="2 3">
    <name type="scientific">Pleurodeles waltl</name>
    <name type="common">Iberian ribbed newt</name>
    <dbReference type="NCBI Taxonomy" id="8319"/>
    <lineage>
        <taxon>Eukaryota</taxon>
        <taxon>Metazoa</taxon>
        <taxon>Chordata</taxon>
        <taxon>Craniata</taxon>
        <taxon>Vertebrata</taxon>
        <taxon>Euteleostomi</taxon>
        <taxon>Amphibia</taxon>
        <taxon>Batrachia</taxon>
        <taxon>Caudata</taxon>
        <taxon>Salamandroidea</taxon>
        <taxon>Salamandridae</taxon>
        <taxon>Pleurodelinae</taxon>
        <taxon>Pleurodeles</taxon>
    </lineage>
</organism>
<reference evidence="2" key="1">
    <citation type="journal article" date="2022" name="bioRxiv">
        <title>Sequencing and chromosome-scale assembly of the giantPleurodeles waltlgenome.</title>
        <authorList>
            <person name="Brown T."/>
            <person name="Elewa A."/>
            <person name="Iarovenko S."/>
            <person name="Subramanian E."/>
            <person name="Araus A.J."/>
            <person name="Petzold A."/>
            <person name="Susuki M."/>
            <person name="Suzuki K.-i.T."/>
            <person name="Hayashi T."/>
            <person name="Toyoda A."/>
            <person name="Oliveira C."/>
            <person name="Osipova E."/>
            <person name="Leigh N.D."/>
            <person name="Simon A."/>
            <person name="Yun M.H."/>
        </authorList>
    </citation>
    <scope>NUCLEOTIDE SEQUENCE</scope>
    <source>
        <strain evidence="2">20211129_DDA</strain>
        <tissue evidence="2">Liver</tissue>
    </source>
</reference>
<protein>
    <submittedName>
        <fullName evidence="2">Uncharacterized protein</fullName>
    </submittedName>
</protein>
<evidence type="ECO:0000313" key="2">
    <source>
        <dbReference type="EMBL" id="KAJ1174046.1"/>
    </source>
</evidence>
<evidence type="ECO:0000256" key="1">
    <source>
        <dbReference type="SAM" id="MobiDB-lite"/>
    </source>
</evidence>
<keyword evidence="3" id="KW-1185">Reference proteome</keyword>
<proteinExistence type="predicted"/>
<name>A0AAV7TCB7_PLEWA</name>